<dbReference type="NCBIfam" id="TIGR00756">
    <property type="entry name" value="PPR"/>
    <property type="match status" value="2"/>
</dbReference>
<dbReference type="PROSITE" id="PS51375">
    <property type="entry name" value="PPR"/>
    <property type="match status" value="2"/>
</dbReference>
<evidence type="ECO:0000256" key="3">
    <source>
        <dbReference type="SAM" id="MobiDB-lite"/>
    </source>
</evidence>
<proteinExistence type="predicted"/>
<dbReference type="Gene3D" id="1.25.40.10">
    <property type="entry name" value="Tetratricopeptide repeat domain"/>
    <property type="match status" value="2"/>
</dbReference>
<dbReference type="InterPro" id="IPR002885">
    <property type="entry name" value="PPR_rpt"/>
</dbReference>
<dbReference type="AlphaFoldDB" id="A0AAN9YVC2"/>
<dbReference type="Pfam" id="PF01535">
    <property type="entry name" value="PPR"/>
    <property type="match status" value="1"/>
</dbReference>
<comment type="caution">
    <text evidence="4">The sequence shown here is derived from an EMBL/GenBank/DDBJ whole genome shotgun (WGS) entry which is preliminary data.</text>
</comment>
<dbReference type="Pfam" id="PF12854">
    <property type="entry name" value="PPR_1"/>
    <property type="match status" value="1"/>
</dbReference>
<feature type="repeat" description="PPR" evidence="2">
    <location>
        <begin position="483"/>
        <end position="517"/>
    </location>
</feature>
<evidence type="ECO:0008006" key="6">
    <source>
        <dbReference type="Google" id="ProtNLM"/>
    </source>
</evidence>
<dbReference type="EMBL" id="JAKJXP020000009">
    <property type="protein sequence ID" value="KAK7755987.1"/>
    <property type="molecule type" value="Genomic_DNA"/>
</dbReference>
<feature type="repeat" description="PPR" evidence="2">
    <location>
        <begin position="190"/>
        <end position="224"/>
    </location>
</feature>
<keyword evidence="1" id="KW-0677">Repeat</keyword>
<protein>
    <recommendedName>
        <fullName evidence="6">Pentatricopeptide repeat-containing protein</fullName>
    </recommendedName>
</protein>
<evidence type="ECO:0000256" key="1">
    <source>
        <dbReference type="ARBA" id="ARBA00022737"/>
    </source>
</evidence>
<organism evidence="4 5">
    <name type="scientific">Diatrype stigma</name>
    <dbReference type="NCBI Taxonomy" id="117547"/>
    <lineage>
        <taxon>Eukaryota</taxon>
        <taxon>Fungi</taxon>
        <taxon>Dikarya</taxon>
        <taxon>Ascomycota</taxon>
        <taxon>Pezizomycotina</taxon>
        <taxon>Sordariomycetes</taxon>
        <taxon>Xylariomycetidae</taxon>
        <taxon>Xylariales</taxon>
        <taxon>Diatrypaceae</taxon>
        <taxon>Diatrype</taxon>
    </lineage>
</organism>
<dbReference type="Pfam" id="PF13041">
    <property type="entry name" value="PPR_2"/>
    <property type="match status" value="1"/>
</dbReference>
<accession>A0AAN9YVC2</accession>
<dbReference type="PANTHER" id="PTHR47941">
    <property type="entry name" value="PENTATRICOPEPTIDE REPEAT-CONTAINING PROTEIN 3, MITOCHONDRIAL"/>
    <property type="match status" value="1"/>
</dbReference>
<reference evidence="4 5" key="1">
    <citation type="submission" date="2024-02" db="EMBL/GenBank/DDBJ databases">
        <title>De novo assembly and annotation of 12 fungi associated with fruit tree decline syndrome in Ontario, Canada.</title>
        <authorList>
            <person name="Sulman M."/>
            <person name="Ellouze W."/>
            <person name="Ilyukhin E."/>
        </authorList>
    </citation>
    <scope>NUCLEOTIDE SEQUENCE [LARGE SCALE GENOMIC DNA]</scope>
    <source>
        <strain evidence="4 5">M11/M66-122</strain>
    </source>
</reference>
<sequence length="667" mass="75125">MPRKTAFWEFLDEDDYPTVKAAWQRLDPSKRVISYFLEDTVYLLYRTLGPKEFAGEEGCPVVKLVLSTLEQNPPRVIAFDQSVLYAVISALSLDDLVKFYKTLKRTEHPINANTLQHMASRLAKSSSHKIHAADVICSLAETPDYNINLPAPASICSSLLTLDPHQPIPEGQAQPDMLFRHLLENGFRPNLLTLTALIRNFCVRGRLDTAWKIFDLLLEHNFEPDPHVFSILLNGSKKSFEVPSIRKIIEIVFSRDAWTGIIVYDFLDIIYRENDSQSERRRRQKKANNAWRPMLQLYAKFFDLSPLQKFFVSPLENVITETGLAPKQATVMTELADALRPLPDHMLFKPTGHTLVLLLAAHARSIDNPASVVAQYRRFTRLLDKRDPIAATLIADKGTMVYDIYLRAMMQFKDRVETPMKVIYTMMIRAEQEWKHTGKNVRHPLPSVYTWTILLNGFKNHKHIGGALAALDMMLRVGNVQPNLVTWNALISAYAHAGRVHGAVRAVRMLEEAGHTTDDFTVKAFGPFSRERREYAIKLLAKARAKKATMEEFQIPEAAFGRPSTTSGGIRPVSPQAVLRLPGRPKGGGIKHALGPVTAPDDRQRSGWPADGVPSGDGGRGAAPPPPRPQQPLNLTEKLLKAREEWNDAAKELAQRRENIGAPSRPW</sequence>
<dbReference type="Proteomes" id="UP001320420">
    <property type="component" value="Unassembled WGS sequence"/>
</dbReference>
<dbReference type="InterPro" id="IPR011990">
    <property type="entry name" value="TPR-like_helical_dom_sf"/>
</dbReference>
<feature type="compositionally biased region" description="Basic and acidic residues" evidence="3">
    <location>
        <begin position="638"/>
        <end position="659"/>
    </location>
</feature>
<name>A0AAN9YVC2_9PEZI</name>
<evidence type="ECO:0000256" key="2">
    <source>
        <dbReference type="PROSITE-ProRule" id="PRU00708"/>
    </source>
</evidence>
<evidence type="ECO:0000313" key="5">
    <source>
        <dbReference type="Proteomes" id="UP001320420"/>
    </source>
</evidence>
<keyword evidence="5" id="KW-1185">Reference proteome</keyword>
<gene>
    <name evidence="4" type="ORF">SLS62_001929</name>
</gene>
<feature type="region of interest" description="Disordered" evidence="3">
    <location>
        <begin position="581"/>
        <end position="667"/>
    </location>
</feature>
<evidence type="ECO:0000313" key="4">
    <source>
        <dbReference type="EMBL" id="KAK7755987.1"/>
    </source>
</evidence>